<evidence type="ECO:0000313" key="1">
    <source>
        <dbReference type="EMBL" id="CAK9877218.1"/>
    </source>
</evidence>
<proteinExistence type="predicted"/>
<organism evidence="1 2">
    <name type="scientific">Sphagnum jensenii</name>
    <dbReference type="NCBI Taxonomy" id="128206"/>
    <lineage>
        <taxon>Eukaryota</taxon>
        <taxon>Viridiplantae</taxon>
        <taxon>Streptophyta</taxon>
        <taxon>Embryophyta</taxon>
        <taxon>Bryophyta</taxon>
        <taxon>Sphagnophytina</taxon>
        <taxon>Sphagnopsida</taxon>
        <taxon>Sphagnales</taxon>
        <taxon>Sphagnaceae</taxon>
        <taxon>Sphagnum</taxon>
    </lineage>
</organism>
<gene>
    <name evidence="1" type="ORF">CSSPJE1EN2_LOCUS19260</name>
</gene>
<reference evidence="1" key="1">
    <citation type="submission" date="2024-03" db="EMBL/GenBank/DDBJ databases">
        <authorList>
            <consortium name="ELIXIR-Norway"/>
            <consortium name="Elixir Norway"/>
        </authorList>
    </citation>
    <scope>NUCLEOTIDE SEQUENCE</scope>
</reference>
<dbReference type="EMBL" id="OZ023706">
    <property type="protein sequence ID" value="CAK9877218.1"/>
    <property type="molecule type" value="Genomic_DNA"/>
</dbReference>
<protein>
    <recommendedName>
        <fullName evidence="3">Secreted protein</fullName>
    </recommendedName>
</protein>
<accession>A0ABP1BN45</accession>
<name>A0ABP1BN45_9BRYO</name>
<sequence>MVECRTAAALGTWRGLAAVLPVHTGVYKKPAVSGYCCCCFLGTLWTVEVSRRLLRSSEVGKSRREQRGLRSDLP</sequence>
<evidence type="ECO:0008006" key="3">
    <source>
        <dbReference type="Google" id="ProtNLM"/>
    </source>
</evidence>
<keyword evidence="2" id="KW-1185">Reference proteome</keyword>
<dbReference type="Proteomes" id="UP001497522">
    <property type="component" value="Chromosome 5"/>
</dbReference>
<evidence type="ECO:0000313" key="2">
    <source>
        <dbReference type="Proteomes" id="UP001497522"/>
    </source>
</evidence>